<organism evidence="3 4">
    <name type="scientific">Sphingorhabdus profundilacus</name>
    <dbReference type="NCBI Taxonomy" id="2509718"/>
    <lineage>
        <taxon>Bacteria</taxon>
        <taxon>Pseudomonadati</taxon>
        <taxon>Pseudomonadota</taxon>
        <taxon>Alphaproteobacteria</taxon>
        <taxon>Sphingomonadales</taxon>
        <taxon>Sphingomonadaceae</taxon>
        <taxon>Sphingorhabdus</taxon>
    </lineage>
</organism>
<dbReference type="Proteomes" id="UP000471147">
    <property type="component" value="Unassembled WGS sequence"/>
</dbReference>
<dbReference type="OrthoDB" id="3078366at2"/>
<evidence type="ECO:0000259" key="1">
    <source>
        <dbReference type="Pfam" id="PF06938"/>
    </source>
</evidence>
<dbReference type="AlphaFoldDB" id="A0A6I4LXM0"/>
<comment type="caution">
    <text evidence="3">The sequence shown here is derived from an EMBL/GenBank/DDBJ whole genome shotgun (WGS) entry which is preliminary data.</text>
</comment>
<dbReference type="Gene3D" id="2.30.270.10">
    <property type="entry name" value="duf1285 protein"/>
    <property type="match status" value="1"/>
</dbReference>
<dbReference type="EMBL" id="SDWJ01000001">
    <property type="protein sequence ID" value="MVZ96833.1"/>
    <property type="molecule type" value="Genomic_DNA"/>
</dbReference>
<dbReference type="RefSeq" id="WP_160352777.1">
    <property type="nucleotide sequence ID" value="NZ_SDWJ01000001.1"/>
</dbReference>
<dbReference type="InterPro" id="IPR023361">
    <property type="entry name" value="DUF1285_beta_roll_sf"/>
</dbReference>
<dbReference type="InterPro" id="IPR048341">
    <property type="entry name" value="DUF1285_N"/>
</dbReference>
<sequence>MPYEVPDLAMLTLAEVAELVAARKLPAVESWQPTNIGESDMRIASDGKWFHQGGEIRRPAMVRAFSSLLRREADGAYWLVTPHQKLSIMVDDAPFLAVEMQSEGEGQSRSLAFRLNSDDLVLAGPENMIEMRDEIPYLHVRAGLWAKIARPVFYELVEIALNEMGGIDSSTMPQVWSDGSAFPIGVMS</sequence>
<dbReference type="Gene3D" id="3.10.540.10">
    <property type="entry name" value="duf1285 like domain"/>
    <property type="match status" value="1"/>
</dbReference>
<accession>A0A6I4LXM0</accession>
<dbReference type="InterPro" id="IPR048342">
    <property type="entry name" value="DUF1285_C"/>
</dbReference>
<keyword evidence="4" id="KW-1185">Reference proteome</keyword>
<dbReference type="InterPro" id="IPR010707">
    <property type="entry name" value="DUF1285"/>
</dbReference>
<name>A0A6I4LXM0_9SPHN</name>
<reference evidence="3 4" key="1">
    <citation type="submission" date="2019-01" db="EMBL/GenBank/DDBJ databases">
        <title>Sphingorhabdus lacus sp.nov., isolated from an oligotrophic freshwater lake.</title>
        <authorList>
            <person name="Park M."/>
        </authorList>
    </citation>
    <scope>NUCLEOTIDE SEQUENCE [LARGE SCALE GENOMIC DNA]</scope>
    <source>
        <strain evidence="3 4">IMCC26285</strain>
    </source>
</reference>
<dbReference type="PIRSF" id="PIRSF029557">
    <property type="entry name" value="UCP029557"/>
    <property type="match status" value="1"/>
</dbReference>
<feature type="domain" description="DUF1285" evidence="2">
    <location>
        <begin position="94"/>
        <end position="184"/>
    </location>
</feature>
<evidence type="ECO:0000313" key="4">
    <source>
        <dbReference type="Proteomes" id="UP000471147"/>
    </source>
</evidence>
<gene>
    <name evidence="3" type="ORF">EUU23_03830</name>
</gene>
<evidence type="ECO:0000259" key="2">
    <source>
        <dbReference type="Pfam" id="PF21028"/>
    </source>
</evidence>
<protein>
    <submittedName>
        <fullName evidence="3">DUF1285 domain-containing protein</fullName>
    </submittedName>
</protein>
<feature type="domain" description="DUF1285" evidence="1">
    <location>
        <begin position="26"/>
        <end position="93"/>
    </location>
</feature>
<evidence type="ECO:0000313" key="3">
    <source>
        <dbReference type="EMBL" id="MVZ96833.1"/>
    </source>
</evidence>
<dbReference type="Pfam" id="PF21028">
    <property type="entry name" value="DUF1285_C"/>
    <property type="match status" value="1"/>
</dbReference>
<dbReference type="Pfam" id="PF06938">
    <property type="entry name" value="DUF1285_N"/>
    <property type="match status" value="1"/>
</dbReference>
<proteinExistence type="predicted"/>